<dbReference type="AlphaFoldDB" id="A0A9P7VC87"/>
<feature type="transmembrane region" description="Helical" evidence="10">
    <location>
        <begin position="301"/>
        <end position="322"/>
    </location>
</feature>
<dbReference type="Pfam" id="PF01151">
    <property type="entry name" value="ELO"/>
    <property type="match status" value="1"/>
</dbReference>
<evidence type="ECO:0000256" key="7">
    <source>
        <dbReference type="ARBA" id="ARBA00023098"/>
    </source>
</evidence>
<keyword evidence="5 10" id="KW-0276">Fatty acid metabolism</keyword>
<dbReference type="GeneID" id="66117122"/>
<keyword evidence="6 10" id="KW-1133">Transmembrane helix</keyword>
<comment type="similarity">
    <text evidence="10">Belongs to the ELO family.</text>
</comment>
<dbReference type="GO" id="GO:0034625">
    <property type="term" value="P:fatty acid elongation, monounsaturated fatty acid"/>
    <property type="evidence" value="ECO:0007669"/>
    <property type="project" value="TreeGrafter"/>
</dbReference>
<evidence type="ECO:0000256" key="10">
    <source>
        <dbReference type="RuleBase" id="RU361115"/>
    </source>
</evidence>
<evidence type="ECO:0000256" key="5">
    <source>
        <dbReference type="ARBA" id="ARBA00022832"/>
    </source>
</evidence>
<organism evidence="11 12">
    <name type="scientific">Scheffersomyces spartinae</name>
    <dbReference type="NCBI Taxonomy" id="45513"/>
    <lineage>
        <taxon>Eukaryota</taxon>
        <taxon>Fungi</taxon>
        <taxon>Dikarya</taxon>
        <taxon>Ascomycota</taxon>
        <taxon>Saccharomycotina</taxon>
        <taxon>Pichiomycetes</taxon>
        <taxon>Debaryomycetaceae</taxon>
        <taxon>Scheffersomyces</taxon>
    </lineage>
</organism>
<dbReference type="PANTHER" id="PTHR11157:SF169">
    <property type="entry name" value="ELONGATION OF FATTY ACIDS PROTEIN"/>
    <property type="match status" value="1"/>
</dbReference>
<dbReference type="GO" id="GO:0019367">
    <property type="term" value="P:fatty acid elongation, saturated fatty acid"/>
    <property type="evidence" value="ECO:0007669"/>
    <property type="project" value="TreeGrafter"/>
</dbReference>
<sequence>MGNVMFGLPSGALLSIPKMDSPIQQSPFESTWLTKIYETSMDLSFPMTIALVYFSFVHFVNPFVVKRQLRKAGLPTDKQLSKKETKKVPAAPFAIAQTNIFKFVVFLHNVFLCVYSVWTFFGFTAALRKTMDVIEWTHTTGGSRFDTFWHTVCDIENGVFADSSKFAYHNLQVYGWWFYMSKFYEVLDTIIILLKGRPSSLLQSYHHAGAMMCMWAGVRFQSPPIWIFVVFNSFIHSLMYFYFSLLCLKIRVPNAFKRSLTSMQIAQFVIGGSLAAFHSFVYLADPDGIMTSCIQTSDQALALFMNVGYLAPLTALFGAFYIESYLKRNTKKA</sequence>
<dbReference type="GO" id="GO:0042761">
    <property type="term" value="P:very long-chain fatty acid biosynthetic process"/>
    <property type="evidence" value="ECO:0007669"/>
    <property type="project" value="TreeGrafter"/>
</dbReference>
<feature type="transmembrane region" description="Helical" evidence="10">
    <location>
        <begin position="43"/>
        <end position="64"/>
    </location>
</feature>
<keyword evidence="12" id="KW-1185">Reference proteome</keyword>
<keyword evidence="9 10" id="KW-0275">Fatty acid biosynthesis</keyword>
<evidence type="ECO:0000313" key="12">
    <source>
        <dbReference type="Proteomes" id="UP000790833"/>
    </source>
</evidence>
<dbReference type="GO" id="GO:0030148">
    <property type="term" value="P:sphingolipid biosynthetic process"/>
    <property type="evidence" value="ECO:0007669"/>
    <property type="project" value="TreeGrafter"/>
</dbReference>
<gene>
    <name evidence="11" type="ORF">KQ657_003748</name>
</gene>
<feature type="transmembrane region" description="Helical" evidence="10">
    <location>
        <begin position="103"/>
        <end position="127"/>
    </location>
</feature>
<dbReference type="EMBL" id="JAHMUF010000004">
    <property type="protein sequence ID" value="KAG7195222.1"/>
    <property type="molecule type" value="Genomic_DNA"/>
</dbReference>
<evidence type="ECO:0000256" key="4">
    <source>
        <dbReference type="ARBA" id="ARBA00022692"/>
    </source>
</evidence>
<evidence type="ECO:0000256" key="2">
    <source>
        <dbReference type="ARBA" id="ARBA00022516"/>
    </source>
</evidence>
<dbReference type="GO" id="GO:0009922">
    <property type="term" value="F:fatty acid elongase activity"/>
    <property type="evidence" value="ECO:0007669"/>
    <property type="project" value="InterPro"/>
</dbReference>
<keyword evidence="3 10" id="KW-0808">Transferase</keyword>
<dbReference type="PANTHER" id="PTHR11157">
    <property type="entry name" value="FATTY ACID ACYL TRANSFERASE-RELATED"/>
    <property type="match status" value="1"/>
</dbReference>
<dbReference type="Proteomes" id="UP000790833">
    <property type="component" value="Unassembled WGS sequence"/>
</dbReference>
<evidence type="ECO:0000256" key="3">
    <source>
        <dbReference type="ARBA" id="ARBA00022679"/>
    </source>
</evidence>
<keyword evidence="4 10" id="KW-0812">Transmembrane</keyword>
<reference evidence="11" key="1">
    <citation type="submission" date="2021-03" db="EMBL/GenBank/DDBJ databases">
        <authorList>
            <person name="Palmer J.M."/>
        </authorList>
    </citation>
    <scope>NUCLEOTIDE SEQUENCE</scope>
    <source>
        <strain evidence="11">ARV_011</strain>
    </source>
</reference>
<dbReference type="GO" id="GO:0034626">
    <property type="term" value="P:fatty acid elongation, polyunsaturated fatty acid"/>
    <property type="evidence" value="ECO:0007669"/>
    <property type="project" value="TreeGrafter"/>
</dbReference>
<dbReference type="RefSeq" id="XP_043050769.1">
    <property type="nucleotide sequence ID" value="XM_043194445.1"/>
</dbReference>
<dbReference type="OrthoDB" id="10259681at2759"/>
<evidence type="ECO:0000256" key="8">
    <source>
        <dbReference type="ARBA" id="ARBA00023136"/>
    </source>
</evidence>
<comment type="subcellular location">
    <subcellularLocation>
        <location evidence="1">Membrane</location>
        <topology evidence="1">Multi-pass membrane protein</topology>
    </subcellularLocation>
</comment>
<comment type="catalytic activity">
    <reaction evidence="10">
        <text>an acyl-CoA + malonyl-CoA + H(+) = a 3-oxoacyl-CoA + CO2 + CoA</text>
        <dbReference type="Rhea" id="RHEA:50252"/>
        <dbReference type="ChEBI" id="CHEBI:15378"/>
        <dbReference type="ChEBI" id="CHEBI:16526"/>
        <dbReference type="ChEBI" id="CHEBI:57287"/>
        <dbReference type="ChEBI" id="CHEBI:57384"/>
        <dbReference type="ChEBI" id="CHEBI:58342"/>
        <dbReference type="ChEBI" id="CHEBI:90726"/>
    </reaction>
    <physiologicalReaction direction="left-to-right" evidence="10">
        <dbReference type="Rhea" id="RHEA:50253"/>
    </physiologicalReaction>
</comment>
<name>A0A9P7VC87_9ASCO</name>
<proteinExistence type="inferred from homology"/>
<accession>A0A9P7VC87</accession>
<evidence type="ECO:0000256" key="9">
    <source>
        <dbReference type="ARBA" id="ARBA00023160"/>
    </source>
</evidence>
<evidence type="ECO:0000313" key="11">
    <source>
        <dbReference type="EMBL" id="KAG7195222.1"/>
    </source>
</evidence>
<dbReference type="EC" id="2.3.1.-" evidence="10"/>
<keyword evidence="8 10" id="KW-0472">Membrane</keyword>
<evidence type="ECO:0000256" key="1">
    <source>
        <dbReference type="ARBA" id="ARBA00004141"/>
    </source>
</evidence>
<keyword evidence="2 10" id="KW-0444">Lipid biosynthesis</keyword>
<feature type="transmembrane region" description="Helical" evidence="10">
    <location>
        <begin position="224"/>
        <end position="248"/>
    </location>
</feature>
<dbReference type="GO" id="GO:0005789">
    <property type="term" value="C:endoplasmic reticulum membrane"/>
    <property type="evidence" value="ECO:0007669"/>
    <property type="project" value="TreeGrafter"/>
</dbReference>
<dbReference type="InterPro" id="IPR002076">
    <property type="entry name" value="ELO_fam"/>
</dbReference>
<protein>
    <recommendedName>
        <fullName evidence="10">Elongation of fatty acids protein</fullName>
        <ecNumber evidence="10">2.3.1.-</ecNumber>
    </recommendedName>
</protein>
<keyword evidence="7 10" id="KW-0443">Lipid metabolism</keyword>
<comment type="caution">
    <text evidence="11">The sequence shown here is derived from an EMBL/GenBank/DDBJ whole genome shotgun (WGS) entry which is preliminary data.</text>
</comment>
<evidence type="ECO:0000256" key="6">
    <source>
        <dbReference type="ARBA" id="ARBA00022989"/>
    </source>
</evidence>
<feature type="transmembrane region" description="Helical" evidence="10">
    <location>
        <begin position="260"/>
        <end position="281"/>
    </location>
</feature>